<comment type="caution">
    <text evidence="1">The sequence shown here is derived from an EMBL/GenBank/DDBJ whole genome shotgun (WGS) entry which is preliminary data.</text>
</comment>
<dbReference type="EMBL" id="CAJEWN010000316">
    <property type="protein sequence ID" value="CAD2178322.1"/>
    <property type="molecule type" value="Genomic_DNA"/>
</dbReference>
<evidence type="ECO:0000313" key="2">
    <source>
        <dbReference type="Proteomes" id="UP000580250"/>
    </source>
</evidence>
<dbReference type="AlphaFoldDB" id="A0A6V7VU81"/>
<evidence type="ECO:0000313" key="1">
    <source>
        <dbReference type="EMBL" id="CAD2178322.1"/>
    </source>
</evidence>
<organism evidence="1 2">
    <name type="scientific">Meloidogyne enterolobii</name>
    <name type="common">Root-knot nematode worm</name>
    <name type="synonym">Meloidogyne mayaguensis</name>
    <dbReference type="NCBI Taxonomy" id="390850"/>
    <lineage>
        <taxon>Eukaryota</taxon>
        <taxon>Metazoa</taxon>
        <taxon>Ecdysozoa</taxon>
        <taxon>Nematoda</taxon>
        <taxon>Chromadorea</taxon>
        <taxon>Rhabditida</taxon>
        <taxon>Tylenchina</taxon>
        <taxon>Tylenchomorpha</taxon>
        <taxon>Tylenchoidea</taxon>
        <taxon>Meloidogynidae</taxon>
        <taxon>Meloidogyninae</taxon>
        <taxon>Meloidogyne</taxon>
    </lineage>
</organism>
<sequence>MFGRGTFTDNYSTSSEENIQVIESEDDIGLSRDFLKNRQKEEENNKRKHLKNFIRSQHMASENVVDGGFLDLISRGQKQKQSKTNLQKITGNKLTNQINSWSEQESEEVSQNEDYGDFLMGKYSNGPLNNFQRNGFLNKNKVNKIKNLQSPIPSSLSSFTFTTDSQLIGRKKINDFGGESCSLSSIGLNENSNERRRNWDEEEGDSSSLATNINLNNLSKNENSINTIFNLKSQLSSSSLNNGQSTTLNSSILNIPQINSADSCSTLIQEIPTDCLQRITDPFLLYNERNNLFNLAQKIGVKFEVREIEGAFIFSHPLTKNIIVFNSQIFNGQNGQKIEGIRISLHKNERLYRESHLWPVERWLGLATIEGVCRRFFSPSCDI</sequence>
<gene>
    <name evidence="1" type="ORF">MENT_LOCUS30256</name>
</gene>
<protein>
    <submittedName>
        <fullName evidence="1">Uncharacterized protein</fullName>
    </submittedName>
</protein>
<dbReference type="Proteomes" id="UP000580250">
    <property type="component" value="Unassembled WGS sequence"/>
</dbReference>
<reference evidence="1 2" key="1">
    <citation type="submission" date="2020-08" db="EMBL/GenBank/DDBJ databases">
        <authorList>
            <person name="Koutsovoulos G."/>
            <person name="Danchin GJ E."/>
        </authorList>
    </citation>
    <scope>NUCLEOTIDE SEQUENCE [LARGE SCALE GENOMIC DNA]</scope>
</reference>
<proteinExistence type="predicted"/>
<accession>A0A6V7VU81</accession>
<name>A0A6V7VU81_MELEN</name>